<feature type="domain" description="Glycosyl hydrolase family 92" evidence="1">
    <location>
        <begin position="79"/>
        <end position="151"/>
    </location>
</feature>
<dbReference type="Pfam" id="PF07971">
    <property type="entry name" value="Glyco_hydro_92"/>
    <property type="match status" value="2"/>
</dbReference>
<dbReference type="EMBL" id="CAJOBR010037569">
    <property type="protein sequence ID" value="CAF5017220.1"/>
    <property type="molecule type" value="Genomic_DNA"/>
</dbReference>
<feature type="non-terminal residue" evidence="2">
    <location>
        <position position="151"/>
    </location>
</feature>
<feature type="domain" description="Glycosyl hydrolase family 92" evidence="1">
    <location>
        <begin position="12"/>
        <end position="61"/>
    </location>
</feature>
<organism evidence="2 3">
    <name type="scientific">Rotaria socialis</name>
    <dbReference type="NCBI Taxonomy" id="392032"/>
    <lineage>
        <taxon>Eukaryota</taxon>
        <taxon>Metazoa</taxon>
        <taxon>Spiralia</taxon>
        <taxon>Gnathifera</taxon>
        <taxon>Rotifera</taxon>
        <taxon>Eurotatoria</taxon>
        <taxon>Bdelloidea</taxon>
        <taxon>Philodinida</taxon>
        <taxon>Philodinidae</taxon>
        <taxon>Rotaria</taxon>
    </lineage>
</organism>
<evidence type="ECO:0000313" key="3">
    <source>
        <dbReference type="Proteomes" id="UP000663848"/>
    </source>
</evidence>
<gene>
    <name evidence="2" type="ORF">QYT958_LOCUS39626</name>
</gene>
<protein>
    <recommendedName>
        <fullName evidence="1">Glycosyl hydrolase family 92 domain-containing protein</fullName>
    </recommendedName>
</protein>
<feature type="non-terminal residue" evidence="2">
    <location>
        <position position="1"/>
    </location>
</feature>
<sequence length="151" mass="17789">ANTEQIHDSRFDPPTYIKYGYVPFDMDEYSASLTLSYAYDDWAIGNVMYAAGLIDEVQEYTGDILCPATEIEHLIPFDYRYTEGDAWHYRFFVPHNTSRLVDLFGGAKYFAEELDTFFVRSRDWPTITIPNPYYWAGNEHNLFSVWQFHYA</sequence>
<dbReference type="Proteomes" id="UP000663848">
    <property type="component" value="Unassembled WGS sequence"/>
</dbReference>
<evidence type="ECO:0000313" key="2">
    <source>
        <dbReference type="EMBL" id="CAF5017220.1"/>
    </source>
</evidence>
<dbReference type="InterPro" id="IPR012939">
    <property type="entry name" value="Glyco_hydro_92"/>
</dbReference>
<dbReference type="AlphaFoldDB" id="A0A822BD07"/>
<comment type="caution">
    <text evidence="2">The sequence shown here is derived from an EMBL/GenBank/DDBJ whole genome shotgun (WGS) entry which is preliminary data.</text>
</comment>
<proteinExistence type="predicted"/>
<dbReference type="Gene3D" id="1.20.1610.10">
    <property type="entry name" value="alpha-1,2-mannosidases domains"/>
    <property type="match status" value="2"/>
</dbReference>
<name>A0A822BD07_9BILA</name>
<accession>A0A822BD07</accession>
<evidence type="ECO:0000259" key="1">
    <source>
        <dbReference type="Pfam" id="PF07971"/>
    </source>
</evidence>
<reference evidence="2" key="1">
    <citation type="submission" date="2021-02" db="EMBL/GenBank/DDBJ databases">
        <authorList>
            <person name="Nowell W R."/>
        </authorList>
    </citation>
    <scope>NUCLEOTIDE SEQUENCE</scope>
</reference>